<dbReference type="GO" id="GO:0016279">
    <property type="term" value="F:protein-lysine N-methyltransferase activity"/>
    <property type="evidence" value="ECO:0007669"/>
    <property type="project" value="TreeGrafter"/>
</dbReference>
<protein>
    <recommendedName>
        <fullName evidence="3">SET domain-containing protein</fullName>
    </recommendedName>
</protein>
<reference evidence="1" key="2">
    <citation type="submission" date="2020-02" db="EMBL/GenBank/DDBJ databases">
        <authorList>
            <person name="Gilchrist C.L.M."/>
            <person name="Chooi Y.-H."/>
        </authorList>
    </citation>
    <scope>NUCLEOTIDE SEQUENCE</scope>
    <source>
        <strain evidence="1">MST-FP2251</strain>
    </source>
</reference>
<dbReference type="InterPro" id="IPR050600">
    <property type="entry name" value="SETD3_SETD6_MTase"/>
</dbReference>
<organism evidence="1 2">
    <name type="scientific">Aspergillus nanangensis</name>
    <dbReference type="NCBI Taxonomy" id="2582783"/>
    <lineage>
        <taxon>Eukaryota</taxon>
        <taxon>Fungi</taxon>
        <taxon>Dikarya</taxon>
        <taxon>Ascomycota</taxon>
        <taxon>Pezizomycotina</taxon>
        <taxon>Eurotiomycetes</taxon>
        <taxon>Eurotiomycetidae</taxon>
        <taxon>Eurotiales</taxon>
        <taxon>Aspergillaceae</taxon>
        <taxon>Aspergillus</taxon>
        <taxon>Aspergillus subgen. Circumdati</taxon>
    </lineage>
</organism>
<dbReference type="CDD" id="cd10527">
    <property type="entry name" value="SET_LSMT"/>
    <property type="match status" value="1"/>
</dbReference>
<evidence type="ECO:0000313" key="1">
    <source>
        <dbReference type="EMBL" id="KAF9886308.1"/>
    </source>
</evidence>
<comment type="caution">
    <text evidence="1">The sequence shown here is derived from an EMBL/GenBank/DDBJ whole genome shotgun (WGS) entry which is preliminary data.</text>
</comment>
<dbReference type="Proteomes" id="UP001194746">
    <property type="component" value="Unassembled WGS sequence"/>
</dbReference>
<proteinExistence type="predicted"/>
<keyword evidence="2" id="KW-1185">Reference proteome</keyword>
<reference evidence="1" key="1">
    <citation type="journal article" date="2019" name="Beilstein J. Org. Chem.">
        <title>Nanangenines: drimane sesquiterpenoids as the dominant metabolite cohort of a novel Australian fungus, Aspergillus nanangensis.</title>
        <authorList>
            <person name="Lacey H.J."/>
            <person name="Gilchrist C.L.M."/>
            <person name="Crombie A."/>
            <person name="Kalaitzis J.A."/>
            <person name="Vuong D."/>
            <person name="Rutledge P.J."/>
            <person name="Turner P."/>
            <person name="Pitt J.I."/>
            <person name="Lacey E."/>
            <person name="Chooi Y.H."/>
            <person name="Piggott A.M."/>
        </authorList>
    </citation>
    <scope>NUCLEOTIDE SEQUENCE</scope>
    <source>
        <strain evidence="1">MST-FP2251</strain>
    </source>
</reference>
<dbReference type="AlphaFoldDB" id="A0AAD4CID4"/>
<dbReference type="PANTHER" id="PTHR13271">
    <property type="entry name" value="UNCHARACTERIZED PUTATIVE METHYLTRANSFERASE"/>
    <property type="match status" value="1"/>
</dbReference>
<sequence length="404" mass="46041">MKREYLPIETLSAWTTLNGISVNGVAFQKIQAGDGTDKGSAIVAMKDRRSEPPESEQSSPEILLNIPSDMVLSLQLVHNHAKADQHLREALEAVGDFGRFWWDEHTGKMTFDDWKYVDACYRSRMVDLPGCGHAMVPCIDMANHASEDRVKALYEEDTEENAVLQLRWGQELTAGDEVTISYGDDKPASEMVFSYGFLETEREDAKQIFLDLDIPQDDPLRMAKKAFCKDPPGVRVSSTSLASEAGEFSTTWDSPFVWWACINEEDGLDFKVLQNNDGERELVVTWKTEEVKSSHEIQTLLSADPLWNVFRLRAVVIILERLELQLFILREVQEMIAEVKQDENMRELFRADVLDTMNKLRALEERLLDTAIEDLMGERQDLLTSEAVTTYLSRQSVDIEEDFS</sequence>
<name>A0AAD4CID4_ASPNN</name>
<dbReference type="EMBL" id="VCAU01000079">
    <property type="protein sequence ID" value="KAF9886308.1"/>
    <property type="molecule type" value="Genomic_DNA"/>
</dbReference>
<evidence type="ECO:0008006" key="3">
    <source>
        <dbReference type="Google" id="ProtNLM"/>
    </source>
</evidence>
<accession>A0AAD4CID4</accession>
<dbReference type="SUPFAM" id="SSF82199">
    <property type="entry name" value="SET domain"/>
    <property type="match status" value="1"/>
</dbReference>
<dbReference type="GO" id="GO:0005634">
    <property type="term" value="C:nucleus"/>
    <property type="evidence" value="ECO:0007669"/>
    <property type="project" value="TreeGrafter"/>
</dbReference>
<evidence type="ECO:0000313" key="2">
    <source>
        <dbReference type="Proteomes" id="UP001194746"/>
    </source>
</evidence>
<dbReference type="PANTHER" id="PTHR13271:SF76">
    <property type="entry name" value="SET DOMAIN-CONTAINING PROTEIN 8"/>
    <property type="match status" value="1"/>
</dbReference>
<gene>
    <name evidence="1" type="ORF">FE257_011567</name>
</gene>
<dbReference type="InterPro" id="IPR046341">
    <property type="entry name" value="SET_dom_sf"/>
</dbReference>
<dbReference type="Gene3D" id="3.90.1410.10">
    <property type="entry name" value="set domain protein methyltransferase, domain 1"/>
    <property type="match status" value="1"/>
</dbReference>